<evidence type="ECO:0000256" key="2">
    <source>
        <dbReference type="ARBA" id="ARBA00022475"/>
    </source>
</evidence>
<comment type="subcellular location">
    <subcellularLocation>
        <location evidence="9">Cell membrane</location>
        <topology evidence="9">Multi-pass membrane protein</topology>
    </subcellularLocation>
</comment>
<dbReference type="InterPro" id="IPR001872">
    <property type="entry name" value="Peptidase_A8"/>
</dbReference>
<dbReference type="Pfam" id="PF01252">
    <property type="entry name" value="Peptidase_A8"/>
    <property type="match status" value="1"/>
</dbReference>
<keyword evidence="2 9" id="KW-1003">Cell membrane</keyword>
<evidence type="ECO:0000256" key="9">
    <source>
        <dbReference type="HAMAP-Rule" id="MF_00161"/>
    </source>
</evidence>
<feature type="transmembrane region" description="Helical" evidence="9">
    <location>
        <begin position="100"/>
        <end position="118"/>
    </location>
</feature>
<evidence type="ECO:0000256" key="5">
    <source>
        <dbReference type="ARBA" id="ARBA00022750"/>
    </source>
</evidence>
<evidence type="ECO:0000256" key="8">
    <source>
        <dbReference type="ARBA" id="ARBA00023136"/>
    </source>
</evidence>
<comment type="pathway">
    <text evidence="9">Protein modification; lipoprotein biosynthesis (signal peptide cleavage).</text>
</comment>
<dbReference type="EC" id="3.4.23.36" evidence="9"/>
<dbReference type="EMBL" id="FQUQ01000005">
    <property type="protein sequence ID" value="SHG39770.1"/>
    <property type="molecule type" value="Genomic_DNA"/>
</dbReference>
<feature type="transmembrane region" description="Helical" evidence="9">
    <location>
        <begin position="74"/>
        <end position="93"/>
    </location>
</feature>
<dbReference type="HAMAP" id="MF_00161">
    <property type="entry name" value="LspA"/>
    <property type="match status" value="1"/>
</dbReference>
<keyword evidence="12" id="KW-1185">Reference proteome</keyword>
<proteinExistence type="inferred from homology"/>
<reference evidence="12" key="1">
    <citation type="submission" date="2016-11" db="EMBL/GenBank/DDBJ databases">
        <authorList>
            <person name="Varghese N."/>
            <person name="Submissions S."/>
        </authorList>
    </citation>
    <scope>NUCLEOTIDE SEQUENCE [LARGE SCALE GENOMIC DNA]</scope>
    <source>
        <strain evidence="12">DSM 16990</strain>
    </source>
</reference>
<evidence type="ECO:0000256" key="7">
    <source>
        <dbReference type="ARBA" id="ARBA00022989"/>
    </source>
</evidence>
<comment type="caution">
    <text evidence="9">Lacks conserved residue(s) required for the propagation of feature annotation.</text>
</comment>
<dbReference type="Proteomes" id="UP000184287">
    <property type="component" value="Unassembled WGS sequence"/>
</dbReference>
<feature type="active site" evidence="9">
    <location>
        <position position="146"/>
    </location>
</feature>
<evidence type="ECO:0000256" key="4">
    <source>
        <dbReference type="ARBA" id="ARBA00022692"/>
    </source>
</evidence>
<accession>A0A1M5JHN0</accession>
<keyword evidence="3 9" id="KW-0645">Protease</keyword>
<dbReference type="UniPathway" id="UPA00665"/>
<dbReference type="AlphaFoldDB" id="A0A1M5JHN0"/>
<keyword evidence="7 9" id="KW-1133">Transmembrane helix</keyword>
<keyword evidence="6 9" id="KW-0378">Hydrolase</keyword>
<protein>
    <recommendedName>
        <fullName evidence="9">Lipoprotein signal peptidase</fullName>
        <ecNumber evidence="9">3.4.23.36</ecNumber>
    </recommendedName>
    <alternativeName>
        <fullName evidence="9">Prolipoprotein signal peptidase</fullName>
    </alternativeName>
    <alternativeName>
        <fullName evidence="9">Signal peptidase II</fullName>
        <shortName evidence="9">SPase II</shortName>
    </alternativeName>
</protein>
<gene>
    <name evidence="9" type="primary">lspA</name>
    <name evidence="11" type="ORF">SAMN04488522_105348</name>
</gene>
<dbReference type="PANTHER" id="PTHR33695">
    <property type="entry name" value="LIPOPROTEIN SIGNAL PEPTIDASE"/>
    <property type="match status" value="1"/>
</dbReference>
<sequence length="170" mass="18772">MKKKKWSGLAGKVLILVIVMFNIGCDQITKSIVRDNVQYHANIKIISDNITLTKVENSGAFLSLGDTLHSGVKFVLLMLLPVLVLLMGVYYVMSRKDLDPLLVFGISCVIGGGAGNLYDRIIYGSVTDFLHIDFVIFQTGVFNAADLSIMLGMLLIIINSFSKRKYSTYA</sequence>
<dbReference type="GO" id="GO:0004190">
    <property type="term" value="F:aspartic-type endopeptidase activity"/>
    <property type="evidence" value="ECO:0007669"/>
    <property type="project" value="UniProtKB-UniRule"/>
</dbReference>
<keyword evidence="4 9" id="KW-0812">Transmembrane</keyword>
<evidence type="ECO:0000256" key="6">
    <source>
        <dbReference type="ARBA" id="ARBA00022801"/>
    </source>
</evidence>
<evidence type="ECO:0000256" key="10">
    <source>
        <dbReference type="RuleBase" id="RU004181"/>
    </source>
</evidence>
<dbReference type="PANTHER" id="PTHR33695:SF1">
    <property type="entry name" value="LIPOPROTEIN SIGNAL PEPTIDASE"/>
    <property type="match status" value="1"/>
</dbReference>
<evidence type="ECO:0000313" key="11">
    <source>
        <dbReference type="EMBL" id="SHG39770.1"/>
    </source>
</evidence>
<comment type="function">
    <text evidence="9">This protein specifically catalyzes the removal of signal peptides from prolipoproteins.</text>
</comment>
<dbReference type="OrthoDB" id="9810259at2"/>
<evidence type="ECO:0000313" key="12">
    <source>
        <dbReference type="Proteomes" id="UP000184287"/>
    </source>
</evidence>
<dbReference type="RefSeq" id="WP_073234927.1">
    <property type="nucleotide sequence ID" value="NZ_FQUQ01000005.1"/>
</dbReference>
<feature type="transmembrane region" description="Helical" evidence="9">
    <location>
        <begin position="130"/>
        <end position="158"/>
    </location>
</feature>
<keyword evidence="8 9" id="KW-0472">Membrane</keyword>
<keyword evidence="5 9" id="KW-0064">Aspartyl protease</keyword>
<comment type="similarity">
    <text evidence="1 9 10">Belongs to the peptidase A8 family.</text>
</comment>
<dbReference type="GO" id="GO:0006508">
    <property type="term" value="P:proteolysis"/>
    <property type="evidence" value="ECO:0007669"/>
    <property type="project" value="UniProtKB-KW"/>
</dbReference>
<dbReference type="GO" id="GO:0005886">
    <property type="term" value="C:plasma membrane"/>
    <property type="evidence" value="ECO:0007669"/>
    <property type="project" value="UniProtKB-SubCell"/>
</dbReference>
<name>A0A1M5JHN0_9SPHI</name>
<dbReference type="STRING" id="288992.SAMN04488522_105348"/>
<dbReference type="PRINTS" id="PR00781">
    <property type="entry name" value="LIPOSIGPTASE"/>
</dbReference>
<evidence type="ECO:0000256" key="3">
    <source>
        <dbReference type="ARBA" id="ARBA00022670"/>
    </source>
</evidence>
<evidence type="ECO:0000256" key="1">
    <source>
        <dbReference type="ARBA" id="ARBA00006139"/>
    </source>
</evidence>
<organism evidence="11 12">
    <name type="scientific">Pedobacter caeni</name>
    <dbReference type="NCBI Taxonomy" id="288992"/>
    <lineage>
        <taxon>Bacteria</taxon>
        <taxon>Pseudomonadati</taxon>
        <taxon>Bacteroidota</taxon>
        <taxon>Sphingobacteriia</taxon>
        <taxon>Sphingobacteriales</taxon>
        <taxon>Sphingobacteriaceae</taxon>
        <taxon>Pedobacter</taxon>
    </lineage>
</organism>
<feature type="active site" evidence="9">
    <location>
        <position position="128"/>
    </location>
</feature>
<comment type="catalytic activity">
    <reaction evidence="9">
        <text>Release of signal peptides from bacterial membrane prolipoproteins. Hydrolyzes -Xaa-Yaa-Zaa-|-(S,diacylglyceryl)Cys-, in which Xaa is hydrophobic (preferably Leu), and Yaa (Ala or Ser) and Zaa (Gly or Ala) have small, neutral side chains.</text>
        <dbReference type="EC" id="3.4.23.36"/>
    </reaction>
</comment>
<dbReference type="NCBIfam" id="TIGR00077">
    <property type="entry name" value="lspA"/>
    <property type="match status" value="1"/>
</dbReference>